<keyword evidence="2" id="KW-1185">Reference proteome</keyword>
<protein>
    <recommendedName>
        <fullName evidence="3">Flavin reductase</fullName>
    </recommendedName>
</protein>
<sequence>MVTATPHTPLRQLGLCRACAAPWPCGSARVRLLREYARDRVALLVYLGGMLHDAADELHTLNPHDGPAPGQLFDPFLGWALIRRTPAPPRRPTTAPGGSLDCG</sequence>
<dbReference type="EMBL" id="POTY01000105">
    <property type="protein sequence ID" value="PZG16434.1"/>
    <property type="molecule type" value="Genomic_DNA"/>
</dbReference>
<accession>A0A2W2FMV7</accession>
<evidence type="ECO:0008006" key="3">
    <source>
        <dbReference type="Google" id="ProtNLM"/>
    </source>
</evidence>
<dbReference type="Proteomes" id="UP000248924">
    <property type="component" value="Unassembled WGS sequence"/>
</dbReference>
<comment type="caution">
    <text evidence="1">The sequence shown here is derived from an EMBL/GenBank/DDBJ whole genome shotgun (WGS) entry which is preliminary data.</text>
</comment>
<evidence type="ECO:0000313" key="1">
    <source>
        <dbReference type="EMBL" id="PZG16434.1"/>
    </source>
</evidence>
<dbReference type="OrthoDB" id="3393036at2"/>
<organism evidence="1 2">
    <name type="scientific">Micromonospora craterilacus</name>
    <dbReference type="NCBI Taxonomy" id="1655439"/>
    <lineage>
        <taxon>Bacteria</taxon>
        <taxon>Bacillati</taxon>
        <taxon>Actinomycetota</taxon>
        <taxon>Actinomycetes</taxon>
        <taxon>Micromonosporales</taxon>
        <taxon>Micromonosporaceae</taxon>
        <taxon>Micromonospora</taxon>
    </lineage>
</organism>
<evidence type="ECO:0000313" key="2">
    <source>
        <dbReference type="Proteomes" id="UP000248924"/>
    </source>
</evidence>
<gene>
    <name evidence="1" type="ORF">C1I95_17680</name>
</gene>
<dbReference type="AlphaFoldDB" id="A0A2W2FMV7"/>
<reference evidence="1 2" key="1">
    <citation type="submission" date="2018-01" db="EMBL/GenBank/DDBJ databases">
        <title>Draft genome sequence of Jishengella sp. NA12.</title>
        <authorList>
            <person name="Sahin N."/>
            <person name="Ay H."/>
            <person name="Saygin H."/>
        </authorList>
    </citation>
    <scope>NUCLEOTIDE SEQUENCE [LARGE SCALE GENOMIC DNA]</scope>
    <source>
        <strain evidence="1 2">NA12</strain>
    </source>
</reference>
<name>A0A2W2FMV7_9ACTN</name>
<proteinExistence type="predicted"/>